<evidence type="ECO:0000256" key="5">
    <source>
        <dbReference type="ARBA" id="ARBA00023157"/>
    </source>
</evidence>
<evidence type="ECO:0000256" key="6">
    <source>
        <dbReference type="ARBA" id="ARBA00023180"/>
    </source>
</evidence>
<dbReference type="PROSITE" id="PS51914">
    <property type="entry name" value="MRH"/>
    <property type="match status" value="1"/>
</dbReference>
<dbReference type="SUPFAM" id="SSF50911">
    <property type="entry name" value="Mannose 6-phosphate receptor domain"/>
    <property type="match status" value="1"/>
</dbReference>
<dbReference type="Proteomes" id="UP000277928">
    <property type="component" value="Unassembled WGS sequence"/>
</dbReference>
<dbReference type="Pfam" id="PF23087">
    <property type="entry name" value="MRH_ELAPOR1_9th"/>
    <property type="match status" value="1"/>
</dbReference>
<dbReference type="PANTHER" id="PTHR22727">
    <property type="entry name" value="PROTEIN CBG13728"/>
    <property type="match status" value="1"/>
</dbReference>
<dbReference type="SMART" id="SM01411">
    <property type="entry name" value="Ephrin_rec_like"/>
    <property type="match status" value="3"/>
</dbReference>
<feature type="transmembrane region" description="Helical" evidence="8">
    <location>
        <begin position="828"/>
        <end position="848"/>
    </location>
</feature>
<evidence type="ECO:0000313" key="10">
    <source>
        <dbReference type="EMBL" id="VDM92026.1"/>
    </source>
</evidence>
<keyword evidence="3" id="KW-1003">Cell membrane</keyword>
<keyword evidence="6" id="KW-0325">Glycoprotein</keyword>
<name>A0A3P7K045_LITSI</name>
<dbReference type="AlphaFoldDB" id="A0A3P7K045"/>
<evidence type="ECO:0000256" key="1">
    <source>
        <dbReference type="ARBA" id="ARBA00004251"/>
    </source>
</evidence>
<evidence type="ECO:0000256" key="2">
    <source>
        <dbReference type="ARBA" id="ARBA00007627"/>
    </source>
</evidence>
<feature type="compositionally biased region" description="Basic residues" evidence="7">
    <location>
        <begin position="898"/>
        <end position="911"/>
    </location>
</feature>
<dbReference type="SUPFAM" id="SSF57184">
    <property type="entry name" value="Growth factor receptor domain"/>
    <property type="match status" value="2"/>
</dbReference>
<dbReference type="InterPro" id="IPR056609">
    <property type="entry name" value="Elapor1-like_3rd"/>
</dbReference>
<comment type="similarity">
    <text evidence="2">Belongs to the ELAPOR family.</text>
</comment>
<reference evidence="10 11" key="1">
    <citation type="submission" date="2018-08" db="EMBL/GenBank/DDBJ databases">
        <authorList>
            <person name="Laetsch R D."/>
            <person name="Stevens L."/>
            <person name="Kumar S."/>
            <person name="Blaxter L. M."/>
        </authorList>
    </citation>
    <scope>NUCLEOTIDE SEQUENCE [LARGE SCALE GENOMIC DNA]</scope>
</reference>
<dbReference type="GO" id="GO:0005886">
    <property type="term" value="C:plasma membrane"/>
    <property type="evidence" value="ECO:0007669"/>
    <property type="project" value="UniProtKB-SubCell"/>
</dbReference>
<evidence type="ECO:0000256" key="7">
    <source>
        <dbReference type="SAM" id="MobiDB-lite"/>
    </source>
</evidence>
<dbReference type="Pfam" id="PF23091">
    <property type="entry name" value="TNFR_ELAPOR1_6th"/>
    <property type="match status" value="1"/>
</dbReference>
<evidence type="ECO:0000259" key="9">
    <source>
        <dbReference type="PROSITE" id="PS51914"/>
    </source>
</evidence>
<dbReference type="STRING" id="42156.A0A3P7K045"/>
<feature type="domain" description="MRH" evidence="9">
    <location>
        <begin position="573"/>
        <end position="777"/>
    </location>
</feature>
<keyword evidence="5" id="KW-1015">Disulfide bond</keyword>
<comment type="subcellular location">
    <subcellularLocation>
        <location evidence="1">Cell membrane</location>
        <topology evidence="1">Single-pass type I membrane protein</topology>
    </subcellularLocation>
</comment>
<dbReference type="InterPro" id="IPR056610">
    <property type="entry name" value="Elapor1/2_TNFR-like"/>
</dbReference>
<dbReference type="InterPro" id="IPR056607">
    <property type="entry name" value="Elapor1/2_MRH"/>
</dbReference>
<organism evidence="10 11">
    <name type="scientific">Litomosoides sigmodontis</name>
    <name type="common">Filarial nematode worm</name>
    <dbReference type="NCBI Taxonomy" id="42156"/>
    <lineage>
        <taxon>Eukaryota</taxon>
        <taxon>Metazoa</taxon>
        <taxon>Ecdysozoa</taxon>
        <taxon>Nematoda</taxon>
        <taxon>Chromadorea</taxon>
        <taxon>Rhabditida</taxon>
        <taxon>Spirurina</taxon>
        <taxon>Spiruromorpha</taxon>
        <taxon>Filarioidea</taxon>
        <taxon>Onchocercidae</taxon>
        <taxon>Litomosoides</taxon>
    </lineage>
</organism>
<protein>
    <recommendedName>
        <fullName evidence="9">MRH domain-containing protein</fullName>
    </recommendedName>
</protein>
<evidence type="ECO:0000313" key="11">
    <source>
        <dbReference type="Proteomes" id="UP000277928"/>
    </source>
</evidence>
<feature type="compositionally biased region" description="Basic and acidic residues" evidence="7">
    <location>
        <begin position="912"/>
        <end position="922"/>
    </location>
</feature>
<dbReference type="PANTHER" id="PTHR22727:SF15">
    <property type="entry name" value="MRH DOMAIN-CONTAINING PROTEIN"/>
    <property type="match status" value="1"/>
</dbReference>
<keyword evidence="11" id="KW-1185">Reference proteome</keyword>
<evidence type="ECO:0000256" key="8">
    <source>
        <dbReference type="SAM" id="Phobius"/>
    </source>
</evidence>
<dbReference type="EMBL" id="UYRX01001730">
    <property type="protein sequence ID" value="VDM92026.1"/>
    <property type="molecule type" value="Genomic_DNA"/>
</dbReference>
<dbReference type="Pfam" id="PF23032">
    <property type="entry name" value="GBD_ELAPOR1-like_3rd"/>
    <property type="match status" value="1"/>
</dbReference>
<keyword evidence="4" id="KW-0732">Signal</keyword>
<dbReference type="InterPro" id="IPR039181">
    <property type="entry name" value="Elapor1/2"/>
</dbReference>
<dbReference type="Pfam" id="PF23031">
    <property type="entry name" value="GBD_ELAPOR1"/>
    <property type="match status" value="1"/>
</dbReference>
<keyword evidence="8" id="KW-0472">Membrane</keyword>
<dbReference type="InterPro" id="IPR056608">
    <property type="entry name" value="Elapor1/2_GBD"/>
</dbReference>
<proteinExistence type="inferred from homology"/>
<feature type="region of interest" description="Disordered" evidence="7">
    <location>
        <begin position="874"/>
        <end position="937"/>
    </location>
</feature>
<dbReference type="OMA" id="CEYISED"/>
<accession>A0A3P7K045</accession>
<dbReference type="OrthoDB" id="439917at2759"/>
<keyword evidence="8" id="KW-1133">Transmembrane helix</keyword>
<dbReference type="InterPro" id="IPR009030">
    <property type="entry name" value="Growth_fac_rcpt_cys_sf"/>
</dbReference>
<dbReference type="InterPro" id="IPR044865">
    <property type="entry name" value="MRH_dom"/>
</dbReference>
<dbReference type="InterPro" id="IPR009011">
    <property type="entry name" value="Man6P_isomerase_rcpt-bd_dom_sf"/>
</dbReference>
<keyword evidence="8" id="KW-0812">Transmembrane</keyword>
<sequence>MYFDIVTQQCQLCPKGTYSLGNGIRYDAFDQIPPNFEMENVNILPERNVGVNMKSFEDCPTGKGWIVQNSKLIYVPSPCLSRLSYSVDLVRPGYVEYVYRLPRNNRALLFNVDVRNEKCRSYKDEIKQLMGNTVKKGSFEDGGDWHRDRIELKSGHNVISWSVMTYRLDPFYNNDLIIISHIDVYGLEQVEKCSKCPGGTYSGIGATQCRFCHADYYSPPGSMQCIRCPASQYSHARSTFCINRPTCSLNDYYPVLKPCVNGKTRTTFVKVQPNVCRDDLSGAVKIPETGSEIPCPKCNPGMYLNRTGQCVFCEKDHYSHGEECHQCPIDTLPNYGYHYIIWNTLPTNMFTKCEYIIEGDAISCGIDNSWIPSGNVIQSSSTQERGIALELGLQIPHGFSNPLLAFDEPISSHNPIAHVTFDFEMKCADDSCVLYFIEDAPNQSYYRILADFSGTQHYQSYSHPVVSSNPTQFLFIFIRSRSSTKEDVTTDRAFIYRINVTNVGEQSGGASTCLQCPKYNGKCVHCLAGEYITETNNECKKCPNGLVLNTTSDRMGVKSCIPCGANLITYDRIRCVSDGTTFTAEGVKVFAREGASYFHLYNISLLTESGANCKEIYASSEYGNASLSHSPETKQEEDNTERVNAYICRLTAFPMQPTVNVTRRRFYISPVVIGDKILAITPERELNEYVKLTNQEFDNIENTTSARNESPDINFFFGSSAPSTQFCSHGVHTAVTLKCDPRQIAEPIVKLPKNCPDGTCDGCLYHIIIYSSYACPICTDQDYSVIKGECINGMQSVHTIPASYCISPTVLRKEHMEQCTTLTLRLQFLISGIILTVIILCAIIIMAYRRNRSLEYKYMKLIEWKDSAKESRLPNAESCGMKDDENDDDSEEQDRIFFARKNRRTHRKYKKESHEREGHEDGGQTPFIPLEEEAYVS</sequence>
<gene>
    <name evidence="10" type="ORF">NLS_LOCUS9592</name>
</gene>
<evidence type="ECO:0000256" key="4">
    <source>
        <dbReference type="ARBA" id="ARBA00022729"/>
    </source>
</evidence>
<evidence type="ECO:0000256" key="3">
    <source>
        <dbReference type="ARBA" id="ARBA00022475"/>
    </source>
</evidence>